<proteinExistence type="inferred from homology"/>
<evidence type="ECO:0000256" key="4">
    <source>
        <dbReference type="ARBA" id="ARBA00010858"/>
    </source>
</evidence>
<evidence type="ECO:0000256" key="8">
    <source>
        <dbReference type="ARBA" id="ARBA00023136"/>
    </source>
</evidence>
<gene>
    <name evidence="10" type="ORF">NC653_028468</name>
</gene>
<reference evidence="10" key="1">
    <citation type="journal article" date="2023" name="Mol. Ecol. Resour.">
        <title>Chromosome-level genome assembly of a triploid poplar Populus alba 'Berolinensis'.</title>
        <authorList>
            <person name="Chen S."/>
            <person name="Yu Y."/>
            <person name="Wang X."/>
            <person name="Wang S."/>
            <person name="Zhang T."/>
            <person name="Zhou Y."/>
            <person name="He R."/>
            <person name="Meng N."/>
            <person name="Wang Y."/>
            <person name="Liu W."/>
            <person name="Liu Z."/>
            <person name="Liu J."/>
            <person name="Guo Q."/>
            <person name="Huang H."/>
            <person name="Sederoff R.R."/>
            <person name="Wang G."/>
            <person name="Qu G."/>
            <person name="Chen S."/>
        </authorList>
    </citation>
    <scope>NUCLEOTIDE SEQUENCE</scope>
    <source>
        <strain evidence="10">SC-2020</strain>
    </source>
</reference>
<name>A0AAD6Q3F5_9ROSI</name>
<dbReference type="GO" id="GO:0012511">
    <property type="term" value="C:monolayer-surrounded lipid storage body"/>
    <property type="evidence" value="ECO:0007669"/>
    <property type="project" value="InterPro"/>
</dbReference>
<dbReference type="Proteomes" id="UP001164929">
    <property type="component" value="Chromosome 12"/>
</dbReference>
<dbReference type="GO" id="GO:0048608">
    <property type="term" value="P:reproductive structure development"/>
    <property type="evidence" value="ECO:0007669"/>
    <property type="project" value="UniProtKB-ARBA"/>
</dbReference>
<evidence type="ECO:0000313" key="10">
    <source>
        <dbReference type="EMBL" id="KAJ6976355.1"/>
    </source>
</evidence>
<dbReference type="GO" id="GO:0009791">
    <property type="term" value="P:post-embryonic development"/>
    <property type="evidence" value="ECO:0007669"/>
    <property type="project" value="UniProtKB-ARBA"/>
</dbReference>
<organism evidence="10 11">
    <name type="scientific">Populus alba x Populus x berolinensis</name>
    <dbReference type="NCBI Taxonomy" id="444605"/>
    <lineage>
        <taxon>Eukaryota</taxon>
        <taxon>Viridiplantae</taxon>
        <taxon>Streptophyta</taxon>
        <taxon>Embryophyta</taxon>
        <taxon>Tracheophyta</taxon>
        <taxon>Spermatophyta</taxon>
        <taxon>Magnoliopsida</taxon>
        <taxon>eudicotyledons</taxon>
        <taxon>Gunneridae</taxon>
        <taxon>Pentapetalae</taxon>
        <taxon>rosids</taxon>
        <taxon>fabids</taxon>
        <taxon>Malpighiales</taxon>
        <taxon>Salicaceae</taxon>
        <taxon>Saliceae</taxon>
        <taxon>Populus</taxon>
    </lineage>
</organism>
<evidence type="ECO:0000256" key="5">
    <source>
        <dbReference type="ARBA" id="ARBA00022677"/>
    </source>
</evidence>
<comment type="subcellular location">
    <subcellularLocation>
        <location evidence="3">Lipid droplet</location>
    </subcellularLocation>
    <subcellularLocation>
        <location evidence="2">Membrane</location>
        <topology evidence="2">Multi-pass membrane protein</topology>
    </subcellularLocation>
</comment>
<protein>
    <submittedName>
        <fullName evidence="10">Uncharacterized protein</fullName>
    </submittedName>
</protein>
<keyword evidence="5" id="KW-0551">Lipid droplet</keyword>
<sequence length="86" mass="9457">MADRAPTQRATRPTTTPTTHSGSTFLRKLQLHIGSNSSQLRVESTGSDQVDYARNRIYDTASHVKDYAREYGGYLQSKVKDAAPGA</sequence>
<dbReference type="InterPro" id="IPR000136">
    <property type="entry name" value="Oleosin"/>
</dbReference>
<dbReference type="Pfam" id="PF01277">
    <property type="entry name" value="Oleosin"/>
    <property type="match status" value="1"/>
</dbReference>
<evidence type="ECO:0000256" key="2">
    <source>
        <dbReference type="ARBA" id="ARBA00004141"/>
    </source>
</evidence>
<evidence type="ECO:0000256" key="9">
    <source>
        <dbReference type="SAM" id="MobiDB-lite"/>
    </source>
</evidence>
<keyword evidence="7" id="KW-1133">Transmembrane helix</keyword>
<evidence type="ECO:0000313" key="11">
    <source>
        <dbReference type="Proteomes" id="UP001164929"/>
    </source>
</evidence>
<feature type="compositionally biased region" description="Low complexity" evidence="9">
    <location>
        <begin position="1"/>
        <end position="19"/>
    </location>
</feature>
<accession>A0AAD6Q3F5</accession>
<evidence type="ECO:0000256" key="3">
    <source>
        <dbReference type="ARBA" id="ARBA00004502"/>
    </source>
</evidence>
<evidence type="ECO:0000256" key="7">
    <source>
        <dbReference type="ARBA" id="ARBA00022989"/>
    </source>
</evidence>
<keyword evidence="11" id="KW-1185">Reference proteome</keyword>
<evidence type="ECO:0000256" key="1">
    <source>
        <dbReference type="ARBA" id="ARBA00002582"/>
    </source>
</evidence>
<feature type="region of interest" description="Disordered" evidence="9">
    <location>
        <begin position="1"/>
        <end position="25"/>
    </location>
</feature>
<keyword evidence="6" id="KW-0812">Transmembrane</keyword>
<comment type="similarity">
    <text evidence="4">Belongs to the oleosin family.</text>
</comment>
<keyword evidence="8" id="KW-0472">Membrane</keyword>
<dbReference type="EMBL" id="JAQIZT010000012">
    <property type="protein sequence ID" value="KAJ6976355.1"/>
    <property type="molecule type" value="Genomic_DNA"/>
</dbReference>
<dbReference type="GO" id="GO:0016020">
    <property type="term" value="C:membrane"/>
    <property type="evidence" value="ECO:0007669"/>
    <property type="project" value="UniProtKB-SubCell"/>
</dbReference>
<dbReference type="AlphaFoldDB" id="A0AAD6Q3F5"/>
<evidence type="ECO:0000256" key="6">
    <source>
        <dbReference type="ARBA" id="ARBA00022692"/>
    </source>
</evidence>
<comment type="function">
    <text evidence="1">May have a structural role to stabilize the lipid body during desiccation of the seed by preventing coalescence of the oil. Probably interacts with both lipid and phospholipid moieties of lipid bodies. May also provide recognition signals for specific lipase anchorage in lipolysis during seedling growth.</text>
</comment>
<comment type="caution">
    <text evidence="10">The sequence shown here is derived from an EMBL/GenBank/DDBJ whole genome shotgun (WGS) entry which is preliminary data.</text>
</comment>